<dbReference type="FunFam" id="3.40.50.720:FF:000143">
    <property type="entry name" value="Fatty acyl-CoA reductase"/>
    <property type="match status" value="1"/>
</dbReference>
<sequence length="533" mass="60349">MAVEVLTDNQIFESKQGGDITYKDMVDESVPLGESQIQKLFSGSSVLLTGGTGFLGKLVVEKLLRSCPDLKKIYLLARPKKNKDIARRLQEQFDDVLYDRLRKECPNFIQKISIVEGDMGQVDLGMSPEDRIKIMNDVEVIFHGAATVRFDEPLKTAVEINVRGTRDMLKLARGCSKLKAFVHISTAYSNCVQDQIGEKFYDSPLPGDKLIDIVETMDVKTINNITPGLLGDFPNTYAYTKAVAENIVQEYSKGLPVALFRPAIVIGTSKEPVAGWIDNVYGPTGVVVGAAVGLLHVLNCNPKVLADLVPGDMVVNASIAAAWKTAREYPSNHEDAPPPDLPPPVYNYVSSEQNPLTWEKFMKYNEIYGFQVPTIQAVYYYLFHITSSKFFYTLFCFLLHWIPAYIIDGIAVIIGKKPMLRKAYKKITKFSEVMAYFATREWKFDNSNTQKLYSELCDADKHLFDFDMGALDWNDYFYSYIRGVRVYLLKDPVETVPDGLKKLNRLRMLHYTFCVILGMLFLRLFWAVLSGFF</sequence>
<comment type="function">
    <text evidence="10">Catalyzes the reduction of fatty acyl-CoA to fatty alcohols.</text>
</comment>
<organism evidence="13 14">
    <name type="scientific">Chrysodeixis includens</name>
    <name type="common">Soybean looper</name>
    <name type="synonym">Pseudoplusia includens</name>
    <dbReference type="NCBI Taxonomy" id="689277"/>
    <lineage>
        <taxon>Eukaryota</taxon>
        <taxon>Metazoa</taxon>
        <taxon>Ecdysozoa</taxon>
        <taxon>Arthropoda</taxon>
        <taxon>Hexapoda</taxon>
        <taxon>Insecta</taxon>
        <taxon>Pterygota</taxon>
        <taxon>Neoptera</taxon>
        <taxon>Endopterygota</taxon>
        <taxon>Lepidoptera</taxon>
        <taxon>Glossata</taxon>
        <taxon>Ditrysia</taxon>
        <taxon>Noctuoidea</taxon>
        <taxon>Noctuidae</taxon>
        <taxon>Plusiinae</taxon>
        <taxon>Chrysodeixis</taxon>
    </lineage>
</organism>
<comment type="subcellular location">
    <subcellularLocation>
        <location evidence="1">Membrane</location>
        <topology evidence="1">Multi-pass membrane protein</topology>
    </subcellularLocation>
</comment>
<dbReference type="Pfam" id="PF07993">
    <property type="entry name" value="NAD_binding_4"/>
    <property type="match status" value="1"/>
</dbReference>
<evidence type="ECO:0000313" key="14">
    <source>
        <dbReference type="Proteomes" id="UP001154114"/>
    </source>
</evidence>
<evidence type="ECO:0000256" key="3">
    <source>
        <dbReference type="ARBA" id="ARBA00022516"/>
    </source>
</evidence>
<accession>A0A9P0C386</accession>
<keyword evidence="5 10" id="KW-0521">NADP</keyword>
<dbReference type="InterPro" id="IPR036291">
    <property type="entry name" value="NAD(P)-bd_dom_sf"/>
</dbReference>
<dbReference type="EMBL" id="LR824033">
    <property type="protein sequence ID" value="CAH0602075.1"/>
    <property type="molecule type" value="Genomic_DNA"/>
</dbReference>
<evidence type="ECO:0000259" key="11">
    <source>
        <dbReference type="Pfam" id="PF03015"/>
    </source>
</evidence>
<keyword evidence="8 10" id="KW-0472">Membrane</keyword>
<keyword evidence="14" id="KW-1185">Reference proteome</keyword>
<feature type="domain" description="Fatty acyl-CoA reductase C-terminal" evidence="11">
    <location>
        <begin position="399"/>
        <end position="491"/>
    </location>
</feature>
<dbReference type="Pfam" id="PF03015">
    <property type="entry name" value="Sterile"/>
    <property type="match status" value="1"/>
</dbReference>
<evidence type="ECO:0000256" key="2">
    <source>
        <dbReference type="ARBA" id="ARBA00005928"/>
    </source>
</evidence>
<keyword evidence="3 10" id="KW-0444">Lipid biosynthesis</keyword>
<protein>
    <recommendedName>
        <fullName evidence="10">Fatty acyl-CoA reductase</fullName>
        <ecNumber evidence="10">1.2.1.84</ecNumber>
    </recommendedName>
</protein>
<evidence type="ECO:0000313" key="13">
    <source>
        <dbReference type="EMBL" id="CAH0602075.1"/>
    </source>
</evidence>
<dbReference type="CDD" id="cd05236">
    <property type="entry name" value="FAR-N_SDR_e"/>
    <property type="match status" value="1"/>
</dbReference>
<dbReference type="GO" id="GO:0016020">
    <property type="term" value="C:membrane"/>
    <property type="evidence" value="ECO:0007669"/>
    <property type="project" value="UniProtKB-SubCell"/>
</dbReference>
<keyword evidence="6 10" id="KW-1133">Transmembrane helix</keyword>
<comment type="similarity">
    <text evidence="2 10">Belongs to the fatty acyl-CoA reductase family.</text>
</comment>
<reference evidence="13" key="1">
    <citation type="submission" date="2021-12" db="EMBL/GenBank/DDBJ databases">
        <authorList>
            <person name="King R."/>
        </authorList>
    </citation>
    <scope>NUCLEOTIDE SEQUENCE</scope>
</reference>
<evidence type="ECO:0000256" key="9">
    <source>
        <dbReference type="ARBA" id="ARBA00052530"/>
    </source>
</evidence>
<dbReference type="PANTHER" id="PTHR11011:SF60">
    <property type="entry name" value="FATTY ACYL-COA REDUCTASE-RELATED"/>
    <property type="match status" value="1"/>
</dbReference>
<evidence type="ECO:0000256" key="7">
    <source>
        <dbReference type="ARBA" id="ARBA00023098"/>
    </source>
</evidence>
<evidence type="ECO:0000256" key="5">
    <source>
        <dbReference type="ARBA" id="ARBA00022857"/>
    </source>
</evidence>
<dbReference type="GO" id="GO:0005777">
    <property type="term" value="C:peroxisome"/>
    <property type="evidence" value="ECO:0007669"/>
    <property type="project" value="TreeGrafter"/>
</dbReference>
<dbReference type="GO" id="GO:0035336">
    <property type="term" value="P:long-chain fatty-acyl-CoA metabolic process"/>
    <property type="evidence" value="ECO:0007669"/>
    <property type="project" value="TreeGrafter"/>
</dbReference>
<keyword evidence="4 10" id="KW-0812">Transmembrane</keyword>
<dbReference type="GO" id="GO:0102965">
    <property type="term" value="F:alcohol-forming long-chain fatty acyl-CoA reductase activity"/>
    <property type="evidence" value="ECO:0007669"/>
    <property type="project" value="UniProtKB-EC"/>
</dbReference>
<keyword evidence="7 10" id="KW-0443">Lipid metabolism</keyword>
<evidence type="ECO:0000256" key="10">
    <source>
        <dbReference type="RuleBase" id="RU363097"/>
    </source>
</evidence>
<dbReference type="SUPFAM" id="SSF51735">
    <property type="entry name" value="NAD(P)-binding Rossmann-fold domains"/>
    <property type="match status" value="1"/>
</dbReference>
<dbReference type="InterPro" id="IPR013120">
    <property type="entry name" value="FAR_NAD-bd"/>
</dbReference>
<gene>
    <name evidence="13" type="ORF">CINC_LOCUS9923</name>
</gene>
<evidence type="ECO:0000256" key="1">
    <source>
        <dbReference type="ARBA" id="ARBA00004141"/>
    </source>
</evidence>
<dbReference type="CDD" id="cd09071">
    <property type="entry name" value="FAR_C"/>
    <property type="match status" value="1"/>
</dbReference>
<evidence type="ECO:0000256" key="8">
    <source>
        <dbReference type="ARBA" id="ARBA00023136"/>
    </source>
</evidence>
<dbReference type="InterPro" id="IPR033640">
    <property type="entry name" value="FAR_C"/>
</dbReference>
<evidence type="ECO:0000259" key="12">
    <source>
        <dbReference type="Pfam" id="PF07993"/>
    </source>
</evidence>
<feature type="transmembrane region" description="Helical" evidence="10">
    <location>
        <begin position="508"/>
        <end position="529"/>
    </location>
</feature>
<evidence type="ECO:0000256" key="6">
    <source>
        <dbReference type="ARBA" id="ARBA00022989"/>
    </source>
</evidence>
<feature type="domain" description="Thioester reductase (TE)" evidence="12">
    <location>
        <begin position="48"/>
        <end position="317"/>
    </location>
</feature>
<dbReference type="OrthoDB" id="429813at2759"/>
<dbReference type="PANTHER" id="PTHR11011">
    <property type="entry name" value="MALE STERILITY PROTEIN 2-RELATED"/>
    <property type="match status" value="1"/>
</dbReference>
<name>A0A9P0C386_CHRIL</name>
<comment type="catalytic activity">
    <reaction evidence="9 10">
        <text>a long-chain fatty acyl-CoA + 2 NADPH + 2 H(+) = a long-chain primary fatty alcohol + 2 NADP(+) + CoA</text>
        <dbReference type="Rhea" id="RHEA:52716"/>
        <dbReference type="ChEBI" id="CHEBI:15378"/>
        <dbReference type="ChEBI" id="CHEBI:57287"/>
        <dbReference type="ChEBI" id="CHEBI:57783"/>
        <dbReference type="ChEBI" id="CHEBI:58349"/>
        <dbReference type="ChEBI" id="CHEBI:77396"/>
        <dbReference type="ChEBI" id="CHEBI:83139"/>
        <dbReference type="EC" id="1.2.1.84"/>
    </reaction>
</comment>
<dbReference type="Gene3D" id="3.40.50.720">
    <property type="entry name" value="NAD(P)-binding Rossmann-like Domain"/>
    <property type="match status" value="1"/>
</dbReference>
<proteinExistence type="inferred from homology"/>
<dbReference type="Proteomes" id="UP001154114">
    <property type="component" value="Chromosome 30"/>
</dbReference>
<evidence type="ECO:0000256" key="4">
    <source>
        <dbReference type="ARBA" id="ARBA00022692"/>
    </source>
</evidence>
<keyword evidence="10" id="KW-0560">Oxidoreductase</keyword>
<dbReference type="AlphaFoldDB" id="A0A9P0C386"/>
<feature type="transmembrane region" description="Helical" evidence="10">
    <location>
        <begin position="390"/>
        <end position="415"/>
    </location>
</feature>
<dbReference type="InterPro" id="IPR026055">
    <property type="entry name" value="FAR"/>
</dbReference>
<dbReference type="GO" id="GO:0080019">
    <property type="term" value="F:alcohol-forming very long-chain fatty acyl-CoA reductase activity"/>
    <property type="evidence" value="ECO:0007669"/>
    <property type="project" value="InterPro"/>
</dbReference>
<dbReference type="EC" id="1.2.1.84" evidence="10"/>